<dbReference type="GO" id="GO:0005509">
    <property type="term" value="F:calcium ion binding"/>
    <property type="evidence" value="ECO:0007669"/>
    <property type="project" value="InterPro"/>
</dbReference>
<dbReference type="SMART" id="SM00368">
    <property type="entry name" value="LRR_RI"/>
    <property type="match status" value="4"/>
</dbReference>
<dbReference type="PROSITE" id="PS00018">
    <property type="entry name" value="EF_HAND_1"/>
    <property type="match status" value="3"/>
</dbReference>
<evidence type="ECO:0000313" key="4">
    <source>
        <dbReference type="EnsemblProtists" id="PYU1_T009295"/>
    </source>
</evidence>
<feature type="region of interest" description="Disordered" evidence="2">
    <location>
        <begin position="692"/>
        <end position="715"/>
    </location>
</feature>
<dbReference type="InterPro" id="IPR052394">
    <property type="entry name" value="LRR-containing"/>
</dbReference>
<dbReference type="Gene3D" id="1.10.238.10">
    <property type="entry name" value="EF-hand"/>
    <property type="match status" value="2"/>
</dbReference>
<dbReference type="SMART" id="SM00054">
    <property type="entry name" value="EFh"/>
    <property type="match status" value="4"/>
</dbReference>
<dbReference type="eggNOG" id="KOG4308">
    <property type="taxonomic scope" value="Eukaryota"/>
</dbReference>
<dbReference type="Gene3D" id="3.80.10.10">
    <property type="entry name" value="Ribonuclease Inhibitor"/>
    <property type="match status" value="3"/>
</dbReference>
<dbReference type="AlphaFoldDB" id="K3WWE7"/>
<dbReference type="SUPFAM" id="SSF52047">
    <property type="entry name" value="RNI-like"/>
    <property type="match status" value="1"/>
</dbReference>
<dbReference type="Pfam" id="PF13499">
    <property type="entry name" value="EF-hand_7"/>
    <property type="match status" value="2"/>
</dbReference>
<dbReference type="OMA" id="KTHRVTE"/>
<dbReference type="InterPro" id="IPR032675">
    <property type="entry name" value="LRR_dom_sf"/>
</dbReference>
<keyword evidence="1" id="KW-0106">Calcium</keyword>
<protein>
    <recommendedName>
        <fullName evidence="3">EF-hand domain-containing protein</fullName>
    </recommendedName>
</protein>
<reference evidence="5" key="1">
    <citation type="journal article" date="2010" name="Genome Biol.">
        <title>Genome sequence of the necrotrophic plant pathogen Pythium ultimum reveals original pathogenicity mechanisms and effector repertoire.</title>
        <authorList>
            <person name="Levesque C.A."/>
            <person name="Brouwer H."/>
            <person name="Cano L."/>
            <person name="Hamilton J.P."/>
            <person name="Holt C."/>
            <person name="Huitema E."/>
            <person name="Raffaele S."/>
            <person name="Robideau G.P."/>
            <person name="Thines M."/>
            <person name="Win J."/>
            <person name="Zerillo M.M."/>
            <person name="Beakes G.W."/>
            <person name="Boore J.L."/>
            <person name="Busam D."/>
            <person name="Dumas B."/>
            <person name="Ferriera S."/>
            <person name="Fuerstenberg S.I."/>
            <person name="Gachon C.M."/>
            <person name="Gaulin E."/>
            <person name="Govers F."/>
            <person name="Grenville-Briggs L."/>
            <person name="Horner N."/>
            <person name="Hostetler J."/>
            <person name="Jiang R.H."/>
            <person name="Johnson J."/>
            <person name="Krajaejun T."/>
            <person name="Lin H."/>
            <person name="Meijer H.J."/>
            <person name="Moore B."/>
            <person name="Morris P."/>
            <person name="Phuntmart V."/>
            <person name="Puiu D."/>
            <person name="Shetty J."/>
            <person name="Stajich J.E."/>
            <person name="Tripathy S."/>
            <person name="Wawra S."/>
            <person name="van West P."/>
            <person name="Whitty B.R."/>
            <person name="Coutinho P.M."/>
            <person name="Henrissat B."/>
            <person name="Martin F."/>
            <person name="Thomas P.D."/>
            <person name="Tyler B.M."/>
            <person name="De Vries R.P."/>
            <person name="Kamoun S."/>
            <person name="Yandell M."/>
            <person name="Tisserat N."/>
            <person name="Buell C.R."/>
        </authorList>
    </citation>
    <scope>NUCLEOTIDE SEQUENCE</scope>
    <source>
        <strain evidence="5">DAOM:BR144</strain>
    </source>
</reference>
<name>K3WWE7_GLOUD</name>
<dbReference type="InterPro" id="IPR002048">
    <property type="entry name" value="EF_hand_dom"/>
</dbReference>
<feature type="domain" description="EF-hand" evidence="3">
    <location>
        <begin position="515"/>
        <end position="550"/>
    </location>
</feature>
<dbReference type="InterPro" id="IPR001611">
    <property type="entry name" value="Leu-rich_rpt"/>
</dbReference>
<evidence type="ECO:0000313" key="5">
    <source>
        <dbReference type="Proteomes" id="UP000019132"/>
    </source>
</evidence>
<feature type="domain" description="EF-hand" evidence="3">
    <location>
        <begin position="576"/>
        <end position="611"/>
    </location>
</feature>
<dbReference type="VEuPathDB" id="FungiDB:PYU1_G009277"/>
<dbReference type="EMBL" id="GL376632">
    <property type="status" value="NOT_ANNOTATED_CDS"/>
    <property type="molecule type" value="Genomic_DNA"/>
</dbReference>
<dbReference type="InterPro" id="IPR018247">
    <property type="entry name" value="EF_Hand_1_Ca_BS"/>
</dbReference>
<dbReference type="PANTHER" id="PTHR24114">
    <property type="entry name" value="LEUCINE RICH REPEAT FAMILY PROTEIN"/>
    <property type="match status" value="1"/>
</dbReference>
<accession>K3WWE7</accession>
<dbReference type="InterPro" id="IPR011992">
    <property type="entry name" value="EF-hand-dom_pair"/>
</dbReference>
<dbReference type="Pfam" id="PF13516">
    <property type="entry name" value="LRR_6"/>
    <property type="match status" value="2"/>
</dbReference>
<dbReference type="EnsemblProtists" id="PYU1_T009295">
    <property type="protein sequence ID" value="PYU1_T009295"/>
    <property type="gene ID" value="PYU1_G009277"/>
</dbReference>
<dbReference type="eggNOG" id="KOG0032">
    <property type="taxonomic scope" value="Eukaryota"/>
</dbReference>
<evidence type="ECO:0000256" key="1">
    <source>
        <dbReference type="ARBA" id="ARBA00022837"/>
    </source>
</evidence>
<organism evidence="4 5">
    <name type="scientific">Globisporangium ultimum (strain ATCC 200006 / CBS 805.95 / DAOM BR144)</name>
    <name type="common">Pythium ultimum</name>
    <dbReference type="NCBI Taxonomy" id="431595"/>
    <lineage>
        <taxon>Eukaryota</taxon>
        <taxon>Sar</taxon>
        <taxon>Stramenopiles</taxon>
        <taxon>Oomycota</taxon>
        <taxon>Peronosporomycetes</taxon>
        <taxon>Pythiales</taxon>
        <taxon>Pythiaceae</taxon>
        <taxon>Globisporangium</taxon>
    </lineage>
</organism>
<dbReference type="SUPFAM" id="SSF47473">
    <property type="entry name" value="EF-hand"/>
    <property type="match status" value="1"/>
</dbReference>
<dbReference type="Proteomes" id="UP000019132">
    <property type="component" value="Unassembled WGS sequence"/>
</dbReference>
<dbReference type="InParanoid" id="K3WWE7"/>
<dbReference type="PANTHER" id="PTHR24114:SF2">
    <property type="entry name" value="F-BOX DOMAIN-CONTAINING PROTEIN-RELATED"/>
    <property type="match status" value="1"/>
</dbReference>
<reference evidence="4" key="3">
    <citation type="submission" date="2015-02" db="UniProtKB">
        <authorList>
            <consortium name="EnsemblProtists"/>
        </authorList>
    </citation>
    <scope>IDENTIFICATION</scope>
    <source>
        <strain evidence="4">DAOM BR144</strain>
    </source>
</reference>
<sequence length="1153" mass="127620">MSALLLHLFASRRFWLQSETLPRQLPAERKTPNSTSSLGHRRQALRSPIAAVLAQNNYASFHSKPSLHSPRVLFLSSCIAQSQPAISILLRKENCHTYDFSHQGLGDKFIIQFAACLPDLPLVEAINVCGNRLSDNALNCLLLALENKPNLVKLDISENEVGAKSAKSLRDYIASSLCTIKTLGLNNADVDDQECTLFMIAFEKNKSVEQLYLRSNRVGQVMSTIKAKDKSALAGEFGGSGSSSSESGSTGSSPLPTGGEAIGAMLNVNLNIAHIDLSWNLIKFESASQIGNALQLNYNLKELNLSYNACGDQGAMVFGHTIRVNTVLTKLNLSYNNIGAKGAMVIASGLAANKGLRELVLDGNSIGLESGRALMHAACTRPGAASTICHVSLFNCNLTKSVGSTTKSHGKPSDAGKAATKEMMLFNPADPMGKYSLELSDPYENMIAHELLRIATFKEGYRFVRLEHSTESSTSGGSKVPQSTKIELSRRPQKAVVQHRPDTDAETLVSAFGFHNRSPIALLFAQIDKDRSGSVDFDELTQALRGYGLSISEDRLAALLSEYDYDHNGSLQEDEFQDFFLRCGFAMVDTDHSGSLNREEIKNVIRYMGIEDVSAHTVQRMVAQYDMNNSGEIDEHEFVEFMKVEMFRTAQAPPDERETLDDAYEAVVLREPSGAVWKIPTSGTLEIELDRSYDHHDTDEARRSSSGGNVHNNRRRSTAIVAPGATSISGAVVSKLVASVQGMSRNAAEQADFLKAVLADSDLFFTAAQAEELLLKQGDLKNTNRKLAALVRLLPQIVNRREAITLVVHLFDTKTQWTERLALRKKLGTNMYSVLLGSLTSKYCFDLALPNDRAALKKFALIAQKEKQFSKNRSGRQDTSQHGNWENFRHATIDGKPVLLTSTYILNALLAPTATSFQSAIPRDDQKRKVEFFYISTTRPPRGTKNLTKRRFDQLAEILMVPVSETVTTVASNSHHSHARRSEPLNEGDLDDAVEKNRQNVQLRWEILRNSVLSEKSKTKLGEALRVQSSTFFRVQSTLDAVQQKLTQLEMLVSDRWLSCDQAAELIAAFPNAINARAKAACILFGRLVDVGNFIKIYDELSREDQRECIHRLGWLNIFDPMQPDRQYPPLDLSIRDERELVQILAQLALNEG</sequence>
<reference evidence="5" key="2">
    <citation type="submission" date="2010-04" db="EMBL/GenBank/DDBJ databases">
        <authorList>
            <person name="Buell R."/>
            <person name="Hamilton J."/>
            <person name="Hostetler J."/>
        </authorList>
    </citation>
    <scope>NUCLEOTIDE SEQUENCE [LARGE SCALE GENOMIC DNA]</scope>
    <source>
        <strain evidence="5">DAOM:BR144</strain>
    </source>
</reference>
<dbReference type="PROSITE" id="PS50222">
    <property type="entry name" value="EF_HAND_2"/>
    <property type="match status" value="3"/>
</dbReference>
<feature type="domain" description="EF-hand" evidence="3">
    <location>
        <begin position="613"/>
        <end position="648"/>
    </location>
</feature>
<feature type="compositionally biased region" description="Basic and acidic residues" evidence="2">
    <location>
        <begin position="692"/>
        <end position="703"/>
    </location>
</feature>
<feature type="region of interest" description="Disordered" evidence="2">
    <location>
        <begin position="471"/>
        <end position="494"/>
    </location>
</feature>
<evidence type="ECO:0000259" key="3">
    <source>
        <dbReference type="PROSITE" id="PS50222"/>
    </source>
</evidence>
<proteinExistence type="predicted"/>
<keyword evidence="5" id="KW-1185">Reference proteome</keyword>
<evidence type="ECO:0000256" key="2">
    <source>
        <dbReference type="SAM" id="MobiDB-lite"/>
    </source>
</evidence>
<dbReference type="HOGENOM" id="CLU_003344_1_0_1"/>
<dbReference type="STRING" id="431595.K3WWE7"/>
<feature type="region of interest" description="Disordered" evidence="2">
    <location>
        <begin position="970"/>
        <end position="993"/>
    </location>
</feature>